<reference evidence="1" key="1">
    <citation type="submission" date="2024-02" db="EMBL/GenBank/DDBJ databases">
        <title>Klebsiella phages.</title>
        <authorList>
            <person name="Li J."/>
            <person name="Feng Y."/>
            <person name="Zong Z."/>
        </authorList>
    </citation>
    <scope>NUCLEOTIDE SEQUENCE</scope>
</reference>
<protein>
    <submittedName>
        <fullName evidence="1">Uncharacterized protein</fullName>
    </submittedName>
</protein>
<accession>A0AC61ZTB7</accession>
<organism evidence="1">
    <name type="scientific">Klebsiella phage phi1_175008</name>
    <dbReference type="NCBI Taxonomy" id="3127744"/>
    <lineage>
        <taxon>Viruses</taxon>
        <taxon>Duplodnaviria</taxon>
        <taxon>Heunggongvirae</taxon>
        <taxon>Uroviricota</taxon>
        <taxon>Caudoviricetes</taxon>
        <taxon>Stephanstirmvirinae</taxon>
    </lineage>
</organism>
<proteinExistence type="predicted"/>
<sequence>MKVAILIQDCGDGSSCLRWFKDLDLAEALSYHDRYCEEFGASEGAIVIDVSDDFVPPGGFDDNWEWDISDE</sequence>
<name>A0AC61ZTB7_9CAUD</name>
<evidence type="ECO:0000313" key="1">
    <source>
        <dbReference type="EMBL" id="WWT41113.1"/>
    </source>
</evidence>
<dbReference type="EMBL" id="PP357458">
    <property type="protein sequence ID" value="WWT41113.1"/>
    <property type="molecule type" value="Genomic_DNA"/>
</dbReference>